<evidence type="ECO:0000313" key="3">
    <source>
        <dbReference type="Proteomes" id="UP001433071"/>
    </source>
</evidence>
<reference evidence="2 3" key="1">
    <citation type="journal article" date="2024" name="Proc. Natl. Acad. Sci. U.S.A.">
        <title>The evolutionary genomics of adaptation to stress in wild rhizobium bacteria.</title>
        <authorList>
            <person name="Kehlet-Delgado H."/>
            <person name="Montoya A.P."/>
            <person name="Jensen K.T."/>
            <person name="Wendlandt C.E."/>
            <person name="Dexheimer C."/>
            <person name="Roberts M."/>
            <person name="Torres Martinez L."/>
            <person name="Friesen M.L."/>
            <person name="Griffitts J.S."/>
            <person name="Porter S.S."/>
        </authorList>
    </citation>
    <scope>NUCLEOTIDE SEQUENCE [LARGE SCALE GENOMIC DNA]</scope>
    <source>
        <strain evidence="2 3">M0641</strain>
    </source>
</reference>
<protein>
    <submittedName>
        <fullName evidence="2">Uncharacterized protein</fullName>
    </submittedName>
</protein>
<feature type="transmembrane region" description="Helical" evidence="1">
    <location>
        <begin position="26"/>
        <end position="44"/>
    </location>
</feature>
<keyword evidence="1" id="KW-1133">Transmembrane helix</keyword>
<evidence type="ECO:0000313" key="2">
    <source>
        <dbReference type="EMBL" id="MER9403923.1"/>
    </source>
</evidence>
<gene>
    <name evidence="2" type="ORF">NKI36_07650</name>
</gene>
<keyword evidence="1" id="KW-0472">Membrane</keyword>
<proteinExistence type="predicted"/>
<sequence length="69" mass="7195">MNNLFSAHWNGPGGRPQDIDCSRPSGFGRLLLAIAIIGLAVCVLDHVSSGKAATATLIAYGPSEQGSWK</sequence>
<dbReference type="Proteomes" id="UP001433071">
    <property type="component" value="Unassembled WGS sequence"/>
</dbReference>
<keyword evidence="1" id="KW-0812">Transmembrane</keyword>
<evidence type="ECO:0000256" key="1">
    <source>
        <dbReference type="SAM" id="Phobius"/>
    </source>
</evidence>
<keyword evidence="3" id="KW-1185">Reference proteome</keyword>
<dbReference type="RefSeq" id="WP_352556986.1">
    <property type="nucleotide sequence ID" value="NZ_JAMYQB010000004.1"/>
</dbReference>
<accession>A0ABV1YW27</accession>
<organism evidence="2 3">
    <name type="scientific">Mesorhizobium caraganae</name>
    <dbReference type="NCBI Taxonomy" id="483206"/>
    <lineage>
        <taxon>Bacteria</taxon>
        <taxon>Pseudomonadati</taxon>
        <taxon>Pseudomonadota</taxon>
        <taxon>Alphaproteobacteria</taxon>
        <taxon>Hyphomicrobiales</taxon>
        <taxon>Phyllobacteriaceae</taxon>
        <taxon>Mesorhizobium</taxon>
    </lineage>
</organism>
<comment type="caution">
    <text evidence="2">The sequence shown here is derived from an EMBL/GenBank/DDBJ whole genome shotgun (WGS) entry which is preliminary data.</text>
</comment>
<name>A0ABV1YW27_9HYPH</name>
<dbReference type="EMBL" id="JAMYQB010000004">
    <property type="protein sequence ID" value="MER9403923.1"/>
    <property type="molecule type" value="Genomic_DNA"/>
</dbReference>